<gene>
    <name evidence="6" type="ORF">BEI59_04280</name>
</gene>
<dbReference type="PANTHER" id="PTHR43280">
    <property type="entry name" value="ARAC-FAMILY TRANSCRIPTIONAL REGULATOR"/>
    <property type="match status" value="1"/>
</dbReference>
<reference evidence="6 7" key="1">
    <citation type="submission" date="2016-08" db="EMBL/GenBank/DDBJ databases">
        <authorList>
            <person name="Seilhamer J.J."/>
        </authorList>
    </citation>
    <scope>NUCLEOTIDE SEQUENCE [LARGE SCALE GENOMIC DNA]</scope>
    <source>
        <strain evidence="6 7">NML150140-1</strain>
    </source>
</reference>
<dbReference type="InterPro" id="IPR018060">
    <property type="entry name" value="HTH_AraC"/>
</dbReference>
<dbReference type="GO" id="GO:0043565">
    <property type="term" value="F:sequence-specific DNA binding"/>
    <property type="evidence" value="ECO:0007669"/>
    <property type="project" value="InterPro"/>
</dbReference>
<dbReference type="GO" id="GO:0003700">
    <property type="term" value="F:DNA-binding transcription factor activity"/>
    <property type="evidence" value="ECO:0007669"/>
    <property type="project" value="InterPro"/>
</dbReference>
<feature type="transmembrane region" description="Helical" evidence="4">
    <location>
        <begin position="314"/>
        <end position="340"/>
    </location>
</feature>
<protein>
    <recommendedName>
        <fullName evidence="5">HTH araC/xylS-type domain-containing protein</fullName>
    </recommendedName>
</protein>
<evidence type="ECO:0000256" key="4">
    <source>
        <dbReference type="SAM" id="Phobius"/>
    </source>
</evidence>
<dbReference type="OrthoDB" id="9772063at2"/>
<keyword evidence="4" id="KW-0472">Membrane</keyword>
<accession>A0A1E3UNB7</accession>
<keyword evidence="1" id="KW-0805">Transcription regulation</keyword>
<dbReference type="SMART" id="SM00342">
    <property type="entry name" value="HTH_ARAC"/>
    <property type="match status" value="1"/>
</dbReference>
<dbReference type="RefSeq" id="WP_069431217.1">
    <property type="nucleotide sequence ID" value="NZ_MEHA01000002.1"/>
</dbReference>
<evidence type="ECO:0000256" key="1">
    <source>
        <dbReference type="ARBA" id="ARBA00023015"/>
    </source>
</evidence>
<evidence type="ECO:0000259" key="5">
    <source>
        <dbReference type="PROSITE" id="PS01124"/>
    </source>
</evidence>
<comment type="caution">
    <text evidence="6">The sequence shown here is derived from an EMBL/GenBank/DDBJ whole genome shotgun (WGS) entry which is preliminary data.</text>
</comment>
<feature type="domain" description="HTH araC/xylS-type" evidence="5">
    <location>
        <begin position="637"/>
        <end position="736"/>
    </location>
</feature>
<dbReference type="PROSITE" id="PS01124">
    <property type="entry name" value="HTH_ARAC_FAMILY_2"/>
    <property type="match status" value="1"/>
</dbReference>
<dbReference type="Proteomes" id="UP000094271">
    <property type="component" value="Unassembled WGS sequence"/>
</dbReference>
<sequence length="739" mass="84735">MRLTAGGPEERRETIRKKKMFRHIFHLMAVCMAAVVLLLSTLTYSMVKKAVAGQNIETAMGDFREIREAVGEAGKLANSLATQLLLDDVCSGMLFAGGDGKMNAAETARVVNQVALYGNMNDSAESIYLYNREQDMFITSQTQAFCRGSSDFFDQGIVEIINDYDRYRDRDFIRRRILVPYSNGYEKEEEVYTYILDGMKGSRLQVAVIVNLSMDSLYNSILQTQGMQDSYMLVTDETGETVMELCSISDIGAEALEEPVRLMAESGKQYMDYTWQGEKYFVSCLFSEREGWNYVKATKWSTVFGILSEIRKAVAVLAGIILLAALSASLISSFSIYRVYTAAEREYRRLTGHKKKERDALRESFLYDFINRRKQFAWEELDGELTRYGLGTERRYTLAVLKIDRYQELTKRFGEDGIYDIKYGFRNVFEEVSRRWFEAEGIIFRDNTILFLIGTQKQDIHGELAYAFESFCEKVKIFLEWDFHMMGIGEYVSGKQLPRLKDKLWPEVHNLYFYPPNILTDYEVVKGKYAKPLDYARLDQKQLLEALHGGKQEEIREAYHKFLRVLSGCDAIDYKNALTWLGFSVARIRGSGGAYLLRLADCDTAEGADRILEEMFGEILRRKAAAMEQGGIRGRMEDVKSYIKEEFRDPNLSLALLGSEFGVSPAYLGKHFKQNFGKSVAEYINEVRLEAVTEQLLKTQRPARDIAVDCGFSGANYFYTSFKKKMGMTPQAYRDKNMK</sequence>
<evidence type="ECO:0000256" key="3">
    <source>
        <dbReference type="ARBA" id="ARBA00023163"/>
    </source>
</evidence>
<proteinExistence type="predicted"/>
<dbReference type="Pfam" id="PF12833">
    <property type="entry name" value="HTH_18"/>
    <property type="match status" value="1"/>
</dbReference>
<keyword evidence="3" id="KW-0804">Transcription</keyword>
<dbReference type="SUPFAM" id="SSF46689">
    <property type="entry name" value="Homeodomain-like"/>
    <property type="match status" value="1"/>
</dbReference>
<organism evidence="6 7">
    <name type="scientific">Eisenbergiella tayi</name>
    <dbReference type="NCBI Taxonomy" id="1432052"/>
    <lineage>
        <taxon>Bacteria</taxon>
        <taxon>Bacillati</taxon>
        <taxon>Bacillota</taxon>
        <taxon>Clostridia</taxon>
        <taxon>Lachnospirales</taxon>
        <taxon>Lachnospiraceae</taxon>
        <taxon>Eisenbergiella</taxon>
    </lineage>
</organism>
<dbReference type="AlphaFoldDB" id="A0A1E3UNB7"/>
<name>A0A1E3UNB7_9FIRM</name>
<keyword evidence="4" id="KW-1133">Transmembrane helix</keyword>
<evidence type="ECO:0000313" key="6">
    <source>
        <dbReference type="EMBL" id="ODR55137.1"/>
    </source>
</evidence>
<dbReference type="EMBL" id="MEHA01000002">
    <property type="protein sequence ID" value="ODR55137.1"/>
    <property type="molecule type" value="Genomic_DNA"/>
</dbReference>
<dbReference type="Gene3D" id="1.10.10.60">
    <property type="entry name" value="Homeodomain-like"/>
    <property type="match status" value="2"/>
</dbReference>
<dbReference type="PANTHER" id="PTHR43280:SF28">
    <property type="entry name" value="HTH-TYPE TRANSCRIPTIONAL ACTIVATOR RHAS"/>
    <property type="match status" value="1"/>
</dbReference>
<evidence type="ECO:0000256" key="2">
    <source>
        <dbReference type="ARBA" id="ARBA00023125"/>
    </source>
</evidence>
<keyword evidence="2" id="KW-0238">DNA-binding</keyword>
<dbReference type="InterPro" id="IPR009057">
    <property type="entry name" value="Homeodomain-like_sf"/>
</dbReference>
<evidence type="ECO:0000313" key="7">
    <source>
        <dbReference type="Proteomes" id="UP000094271"/>
    </source>
</evidence>
<feature type="transmembrane region" description="Helical" evidence="4">
    <location>
        <begin position="21"/>
        <end position="47"/>
    </location>
</feature>
<keyword evidence="4" id="KW-0812">Transmembrane</keyword>